<sequence length="436" mass="47123">MKISTAAIVVATATGLRAAITPSSLVTVSQAADSSNAAAWWSPLDEAGGYSWLAYLVNPSGGSVSNNNVMIARRDISSGGILRGCVKTASGACDVFADNIGHNQPSIAIDGDGYVHVFTSMHHAKWNYYRSQAPYSVAEIINASSELPDQSLLFTYPIVKRDAAGDLWLIIRGYNGDGLCRAGYLYHYNTAQKTWARVAIFAYNRQYSIYPDDLQFSSDGDVHIQWEWAKYPASAGRHEGSYLRYRPSTGVFKTIDGVAVSVPVTQATANLVFQPLATGESYGDDSAPPPMMQSAKLALYENSAGTVLVQHAFRFQAEVGGTWQIRRSVSHRGNAAWTQETIYSADDTTAALGFTHDGTTARIYFCKKQGSAWVLERSASSTAWASIELASVKGQQVQRLQAILRSDGDDALYLAAPTNVNTTAGSVYFLTVGGRE</sequence>
<gene>
    <name evidence="1" type="ORF">CBYS24578_00005201</name>
</gene>
<dbReference type="OrthoDB" id="5134872at2759"/>
<evidence type="ECO:0000313" key="1">
    <source>
        <dbReference type="EMBL" id="CAG9989506.1"/>
    </source>
</evidence>
<dbReference type="Pfam" id="PF15892">
    <property type="entry name" value="BNR_4"/>
    <property type="match status" value="1"/>
</dbReference>
<proteinExistence type="predicted"/>
<organism evidence="1 2">
    <name type="scientific">Clonostachys byssicola</name>
    <dbReference type="NCBI Taxonomy" id="160290"/>
    <lineage>
        <taxon>Eukaryota</taxon>
        <taxon>Fungi</taxon>
        <taxon>Dikarya</taxon>
        <taxon>Ascomycota</taxon>
        <taxon>Pezizomycotina</taxon>
        <taxon>Sordariomycetes</taxon>
        <taxon>Hypocreomycetidae</taxon>
        <taxon>Hypocreales</taxon>
        <taxon>Bionectriaceae</taxon>
        <taxon>Clonostachys</taxon>
    </lineage>
</organism>
<dbReference type="Proteomes" id="UP000754883">
    <property type="component" value="Unassembled WGS sequence"/>
</dbReference>
<dbReference type="EMBL" id="CABFNO020001467">
    <property type="protein sequence ID" value="CAG9989506.1"/>
    <property type="molecule type" value="Genomic_DNA"/>
</dbReference>
<name>A0A9N9UJ86_9HYPO</name>
<reference evidence="1" key="1">
    <citation type="submission" date="2021-10" db="EMBL/GenBank/DDBJ databases">
        <authorList>
            <person name="Piombo E."/>
        </authorList>
    </citation>
    <scope>NUCLEOTIDE SEQUENCE</scope>
</reference>
<dbReference type="AlphaFoldDB" id="A0A9N9UJ86"/>
<comment type="caution">
    <text evidence="1">The sequence shown here is derived from an EMBL/GenBank/DDBJ whole genome shotgun (WGS) entry which is preliminary data.</text>
</comment>
<keyword evidence="2" id="KW-1185">Reference proteome</keyword>
<protein>
    <submittedName>
        <fullName evidence="1">Uncharacterized protein</fullName>
    </submittedName>
</protein>
<evidence type="ECO:0000313" key="2">
    <source>
        <dbReference type="Proteomes" id="UP000754883"/>
    </source>
</evidence>
<accession>A0A9N9UJ86</accession>